<keyword evidence="11" id="KW-0472">Membrane</keyword>
<protein>
    <recommendedName>
        <fullName evidence="13">mRNA export factor GLE1</fullName>
    </recommendedName>
    <alternativeName>
        <fullName evidence="15">Nuclear pore protein GLE1</fullName>
    </alternativeName>
    <alternativeName>
        <fullName evidence="14">Nucleoporin GLE1</fullName>
    </alternativeName>
    <alternativeName>
        <fullName evidence="16">RNA export factor GLE1</fullName>
    </alternativeName>
</protein>
<organism evidence="18 19">
    <name type="scientific">Kuraishia capsulata CBS 1993</name>
    <dbReference type="NCBI Taxonomy" id="1382522"/>
    <lineage>
        <taxon>Eukaryota</taxon>
        <taxon>Fungi</taxon>
        <taxon>Dikarya</taxon>
        <taxon>Ascomycota</taxon>
        <taxon>Saccharomycotina</taxon>
        <taxon>Pichiomycetes</taxon>
        <taxon>Pichiales</taxon>
        <taxon>Pichiaceae</taxon>
        <taxon>Kuraishia</taxon>
    </lineage>
</organism>
<dbReference type="Proteomes" id="UP000019384">
    <property type="component" value="Unassembled WGS sequence"/>
</dbReference>
<keyword evidence="19" id="KW-1185">Reference proteome</keyword>
<evidence type="ECO:0000256" key="3">
    <source>
        <dbReference type="ARBA" id="ARBA00004620"/>
    </source>
</evidence>
<evidence type="ECO:0000256" key="1">
    <source>
        <dbReference type="ARBA" id="ARBA00004335"/>
    </source>
</evidence>
<evidence type="ECO:0000256" key="9">
    <source>
        <dbReference type="ARBA" id="ARBA00023054"/>
    </source>
</evidence>
<reference evidence="18" key="1">
    <citation type="submission" date="2013-12" db="EMBL/GenBank/DDBJ databases">
        <authorList>
            <person name="Genoscope - CEA"/>
        </authorList>
    </citation>
    <scope>NUCLEOTIDE SEQUENCE</scope>
    <source>
        <strain evidence="18">CBS 1993</strain>
    </source>
</reference>
<dbReference type="GO" id="GO:0000822">
    <property type="term" value="F:inositol hexakisphosphate binding"/>
    <property type="evidence" value="ECO:0007669"/>
    <property type="project" value="TreeGrafter"/>
</dbReference>
<dbReference type="GO" id="GO:0044614">
    <property type="term" value="C:nuclear pore cytoplasmic filaments"/>
    <property type="evidence" value="ECO:0007669"/>
    <property type="project" value="TreeGrafter"/>
</dbReference>
<dbReference type="FunFam" id="1.25.40.510:FF:000003">
    <property type="entry name" value="Nucleoporin GLE1"/>
    <property type="match status" value="1"/>
</dbReference>
<evidence type="ECO:0000256" key="15">
    <source>
        <dbReference type="ARBA" id="ARBA00075092"/>
    </source>
</evidence>
<gene>
    <name evidence="18" type="ORF">KUCA_T00004247001</name>
</gene>
<comment type="subcellular location">
    <subcellularLocation>
        <location evidence="1">Nucleus membrane</location>
        <topology evidence="1">Peripheral membrane protein</topology>
        <orientation evidence="1">Cytoplasmic side</orientation>
    </subcellularLocation>
    <subcellularLocation>
        <location evidence="3">Nucleus membrane</location>
        <topology evidence="3">Peripheral membrane protein</topology>
        <orientation evidence="3">Nucleoplasmic side</orientation>
    </subcellularLocation>
    <subcellularLocation>
        <location evidence="2">Nucleus</location>
        <location evidence="2">Nuclear pore complex</location>
    </subcellularLocation>
</comment>
<evidence type="ECO:0000313" key="19">
    <source>
        <dbReference type="Proteomes" id="UP000019384"/>
    </source>
</evidence>
<evidence type="ECO:0000256" key="14">
    <source>
        <dbReference type="ARBA" id="ARBA00029983"/>
    </source>
</evidence>
<dbReference type="RefSeq" id="XP_022460255.1">
    <property type="nucleotide sequence ID" value="XM_022600961.1"/>
</dbReference>
<dbReference type="GO" id="GO:0015031">
    <property type="term" value="P:protein transport"/>
    <property type="evidence" value="ECO:0007669"/>
    <property type="project" value="UniProtKB-KW"/>
</dbReference>
<dbReference type="Pfam" id="PF07817">
    <property type="entry name" value="GLE1"/>
    <property type="match status" value="1"/>
</dbReference>
<evidence type="ECO:0000256" key="4">
    <source>
        <dbReference type="ARBA" id="ARBA00011056"/>
    </source>
</evidence>
<dbReference type="GO" id="GO:0005737">
    <property type="term" value="C:cytoplasm"/>
    <property type="evidence" value="ECO:0007669"/>
    <property type="project" value="UniProtKB-ARBA"/>
</dbReference>
<keyword evidence="12" id="KW-0539">Nucleus</keyword>
<reference evidence="18" key="2">
    <citation type="submission" date="2014-02" db="EMBL/GenBank/DDBJ databases">
        <title>Complete DNA sequence of /Kuraishia capsulata/ illustrates novel genomic features among budding yeasts (/Saccharomycotina/).</title>
        <authorList>
            <person name="Morales L."/>
            <person name="Noel B."/>
            <person name="Porcel B."/>
            <person name="Marcet-Houben M."/>
            <person name="Hullo M-F."/>
            <person name="Sacerdot C."/>
            <person name="Tekaia F."/>
            <person name="Leh-Louis V."/>
            <person name="Despons L."/>
            <person name="Khanna V."/>
            <person name="Aury J-M."/>
            <person name="Barbe V."/>
            <person name="Couloux A."/>
            <person name="Labadie K."/>
            <person name="Pelletier E."/>
            <person name="Souciet J-L."/>
            <person name="Boekhout T."/>
            <person name="Gabaldon T."/>
            <person name="Wincker P."/>
            <person name="Dujon B."/>
        </authorList>
    </citation>
    <scope>NUCLEOTIDE SEQUENCE</scope>
    <source>
        <strain evidence="18">CBS 1993</strain>
    </source>
</reference>
<dbReference type="Gene3D" id="1.25.40.510">
    <property type="entry name" value="GLE1-like"/>
    <property type="match status" value="1"/>
</dbReference>
<evidence type="ECO:0000256" key="5">
    <source>
        <dbReference type="ARBA" id="ARBA00022448"/>
    </source>
</evidence>
<feature type="region of interest" description="Disordered" evidence="17">
    <location>
        <begin position="54"/>
        <end position="128"/>
    </location>
</feature>
<dbReference type="EMBL" id="HG793129">
    <property type="protein sequence ID" value="CDK28265.1"/>
    <property type="molecule type" value="Genomic_DNA"/>
</dbReference>
<sequence>MRFVPDLDPSFQHSDDPFQDGYSDTSYETDDEEKDVVSVSVSKQLEMAMEELGLGEHYKAASELKSPESHDSFTPTSAHRTSGPANSRVREDKAGFVGAQFTVDSEESGDKNEGEPNSSHKAREAKIAFDIRVRMDSRLGKIESILAERRRVREERAEKLRREAEEAKRCEEEKKRQEEEARRKEEELERKEQERLRKEEEERAAKKAQEEAEKAQKEKEMQEHQAQELVRKEEEKRLRMEAAKKEAESKKSSYNFEAISAEFVQYKQDILDIKADVVEAMNKDKDLKKLVNQHKRKINPKFGQLTHTLPQLRKITSEIVALVEQTKNNILVFKWILNFMAKAIVSQAETEVTVSPGASLPLGMLALHLTIVFPEFRYFLMARFVKKCPYVIGYTCDIDTDEGRIRMGWKRSSDQRWEAETKYNERVGGICTLFSAMTRLRLDPSIVPQAQGAKHPFPISHGWRLVSRMLNLPLNLLQNTHFVIANDWWDASAAEFVMAYGKQANKILELMTTEWVASVADRRYPGAARLVLQKEELASTGKCKSFKPMDAYE</sequence>
<keyword evidence="10" id="KW-0906">Nuclear pore complex</keyword>
<dbReference type="OrthoDB" id="420884at2759"/>
<dbReference type="PANTHER" id="PTHR12960">
    <property type="entry name" value="GLE-1-RELATED"/>
    <property type="match status" value="1"/>
</dbReference>
<evidence type="ECO:0000256" key="10">
    <source>
        <dbReference type="ARBA" id="ARBA00023132"/>
    </source>
</evidence>
<evidence type="ECO:0000256" key="12">
    <source>
        <dbReference type="ARBA" id="ARBA00023242"/>
    </source>
</evidence>
<accession>W6MX48</accession>
<evidence type="ECO:0000256" key="17">
    <source>
        <dbReference type="SAM" id="MobiDB-lite"/>
    </source>
</evidence>
<dbReference type="STRING" id="1382522.W6MX48"/>
<evidence type="ECO:0000256" key="16">
    <source>
        <dbReference type="ARBA" id="ARBA00075681"/>
    </source>
</evidence>
<dbReference type="HOGENOM" id="CLU_029651_0_0_1"/>
<proteinExistence type="inferred from homology"/>
<name>W6MX48_9ASCO</name>
<evidence type="ECO:0000256" key="8">
    <source>
        <dbReference type="ARBA" id="ARBA00023010"/>
    </source>
</evidence>
<dbReference type="InterPro" id="IPR012476">
    <property type="entry name" value="GLE1"/>
</dbReference>
<dbReference type="GeneID" id="34521643"/>
<evidence type="ECO:0000313" key="18">
    <source>
        <dbReference type="EMBL" id="CDK28265.1"/>
    </source>
</evidence>
<keyword evidence="7" id="KW-0653">Protein transport</keyword>
<feature type="region of interest" description="Disordered" evidence="17">
    <location>
        <begin position="142"/>
        <end position="229"/>
    </location>
</feature>
<dbReference type="GO" id="GO:0031369">
    <property type="term" value="F:translation initiation factor binding"/>
    <property type="evidence" value="ECO:0007669"/>
    <property type="project" value="TreeGrafter"/>
</dbReference>
<dbReference type="PANTHER" id="PTHR12960:SF0">
    <property type="entry name" value="MRNA EXPORT FACTOR GLE1"/>
    <property type="match status" value="1"/>
</dbReference>
<keyword evidence="8" id="KW-0811">Translocation</keyword>
<keyword evidence="5" id="KW-0813">Transport</keyword>
<keyword evidence="9" id="KW-0175">Coiled coil</keyword>
<dbReference type="InterPro" id="IPR038506">
    <property type="entry name" value="GLE1-like_sf"/>
</dbReference>
<evidence type="ECO:0000256" key="13">
    <source>
        <dbReference type="ARBA" id="ARBA00026227"/>
    </source>
</evidence>
<dbReference type="GO" id="GO:0016973">
    <property type="term" value="P:poly(A)+ mRNA export from nucleus"/>
    <property type="evidence" value="ECO:0007669"/>
    <property type="project" value="InterPro"/>
</dbReference>
<evidence type="ECO:0000256" key="6">
    <source>
        <dbReference type="ARBA" id="ARBA00022816"/>
    </source>
</evidence>
<feature type="compositionally biased region" description="Basic and acidic residues" evidence="17">
    <location>
        <begin position="54"/>
        <end position="71"/>
    </location>
</feature>
<evidence type="ECO:0000256" key="2">
    <source>
        <dbReference type="ARBA" id="ARBA00004567"/>
    </source>
</evidence>
<dbReference type="AlphaFoldDB" id="W6MX48"/>
<feature type="region of interest" description="Disordered" evidence="17">
    <location>
        <begin position="1"/>
        <end position="37"/>
    </location>
</feature>
<feature type="compositionally biased region" description="Polar residues" evidence="17">
    <location>
        <begin position="72"/>
        <end position="85"/>
    </location>
</feature>
<keyword evidence="6" id="KW-0509">mRNA transport</keyword>
<dbReference type="GO" id="GO:0031965">
    <property type="term" value="C:nuclear membrane"/>
    <property type="evidence" value="ECO:0007669"/>
    <property type="project" value="UniProtKB-SubCell"/>
</dbReference>
<dbReference type="GO" id="GO:0005543">
    <property type="term" value="F:phospholipid binding"/>
    <property type="evidence" value="ECO:0007669"/>
    <property type="project" value="TreeGrafter"/>
</dbReference>
<evidence type="ECO:0000256" key="11">
    <source>
        <dbReference type="ARBA" id="ARBA00023136"/>
    </source>
</evidence>
<comment type="similarity">
    <text evidence="4">Belongs to the GLE1 family.</text>
</comment>
<evidence type="ECO:0000256" key="7">
    <source>
        <dbReference type="ARBA" id="ARBA00022927"/>
    </source>
</evidence>